<dbReference type="GO" id="GO:0031267">
    <property type="term" value="F:small GTPase binding"/>
    <property type="evidence" value="ECO:0007669"/>
    <property type="project" value="TreeGrafter"/>
</dbReference>
<dbReference type="Gene3D" id="2.20.110.10">
    <property type="entry name" value="Histone H3 K4-specific methyltransferase SET7/9 N-terminal domain"/>
    <property type="match status" value="2"/>
</dbReference>
<evidence type="ECO:0000256" key="2">
    <source>
        <dbReference type="ARBA" id="ARBA00022737"/>
    </source>
</evidence>
<feature type="domain" description="Alsin helical array" evidence="6">
    <location>
        <begin position="1291"/>
        <end position="1393"/>
    </location>
</feature>
<evidence type="ECO:0000313" key="8">
    <source>
        <dbReference type="Proteomes" id="UP000694388"/>
    </source>
</evidence>
<evidence type="ECO:0000256" key="1">
    <source>
        <dbReference type="ARBA" id="ARBA00022658"/>
    </source>
</evidence>
<dbReference type="SUPFAM" id="SSF50729">
    <property type="entry name" value="PH domain-like"/>
    <property type="match status" value="1"/>
</dbReference>
<dbReference type="GeneTree" id="ENSGT00940000155861"/>
<dbReference type="PROSITE" id="PS50012">
    <property type="entry name" value="RCC1_3"/>
    <property type="match status" value="4"/>
</dbReference>
<dbReference type="GO" id="GO:0005737">
    <property type="term" value="C:cytoplasm"/>
    <property type="evidence" value="ECO:0007669"/>
    <property type="project" value="TreeGrafter"/>
</dbReference>
<protein>
    <submittedName>
        <fullName evidence="7">Uncharacterized protein</fullName>
    </submittedName>
</protein>
<dbReference type="InterPro" id="IPR009091">
    <property type="entry name" value="RCC1/BLIP-II"/>
</dbReference>
<evidence type="ECO:0000313" key="7">
    <source>
        <dbReference type="Ensembl" id="ENSEBUP00000003947.1"/>
    </source>
</evidence>
<dbReference type="OMA" id="CYLTGQH"/>
<reference evidence="7" key="1">
    <citation type="submission" date="2025-05" db="UniProtKB">
        <authorList>
            <consortium name="Ensembl"/>
        </authorList>
    </citation>
    <scope>IDENTIFICATION</scope>
</reference>
<dbReference type="InterPro" id="IPR057248">
    <property type="entry name" value="Alsin-like_PH"/>
</dbReference>
<dbReference type="Pfam" id="PF00415">
    <property type="entry name" value="RCC1"/>
    <property type="match status" value="4"/>
</dbReference>
<proteinExistence type="predicted"/>
<feature type="domain" description="Alsin-like PH-like" evidence="5">
    <location>
        <begin position="865"/>
        <end position="966"/>
    </location>
</feature>
<dbReference type="Pfam" id="PF26202">
    <property type="entry name" value="HA_Alsin"/>
    <property type="match status" value="1"/>
</dbReference>
<dbReference type="Pfam" id="PF25582">
    <property type="entry name" value="DH_Alsin"/>
    <property type="match status" value="1"/>
</dbReference>
<accession>A0A8C4NAW5</accession>
<evidence type="ECO:0000259" key="5">
    <source>
        <dbReference type="Pfam" id="PF25383"/>
    </source>
</evidence>
<dbReference type="GO" id="GO:0016197">
    <property type="term" value="P:endosomal transport"/>
    <property type="evidence" value="ECO:0007669"/>
    <property type="project" value="TreeGrafter"/>
</dbReference>
<evidence type="ECO:0000256" key="3">
    <source>
        <dbReference type="PROSITE-ProRule" id="PRU00235"/>
    </source>
</evidence>
<dbReference type="Pfam" id="PF25383">
    <property type="entry name" value="PH_alsin"/>
    <property type="match status" value="1"/>
</dbReference>
<feature type="compositionally biased region" description="Polar residues" evidence="4">
    <location>
        <begin position="468"/>
        <end position="480"/>
    </location>
</feature>
<dbReference type="SUPFAM" id="SSF82185">
    <property type="entry name" value="Histone H3 K4-specific methyltransferase SET7/9 N-terminal domain"/>
    <property type="match status" value="2"/>
</dbReference>
<dbReference type="InterPro" id="IPR003409">
    <property type="entry name" value="MORN"/>
</dbReference>
<feature type="repeat" description="RCC1" evidence="3">
    <location>
        <begin position="542"/>
        <end position="592"/>
    </location>
</feature>
<dbReference type="Ensembl" id="ENSEBUT00000004379.1">
    <property type="protein sequence ID" value="ENSEBUP00000003972.1"/>
    <property type="gene ID" value="ENSEBUG00000002826.1"/>
</dbReference>
<feature type="repeat" description="RCC1" evidence="3">
    <location>
        <begin position="490"/>
        <end position="541"/>
    </location>
</feature>
<dbReference type="PANTHER" id="PTHR46089">
    <property type="entry name" value="ALSIN HOMOLOG"/>
    <property type="match status" value="1"/>
</dbReference>
<dbReference type="Gene3D" id="2.130.10.30">
    <property type="entry name" value="Regulator of chromosome condensation 1/beta-lactamase-inhibitor protein II"/>
    <property type="match status" value="2"/>
</dbReference>
<keyword evidence="2" id="KW-0677">Repeat</keyword>
<dbReference type="PANTHER" id="PTHR46089:SF2">
    <property type="entry name" value="ALSIN HOMOLOG"/>
    <property type="match status" value="1"/>
</dbReference>
<name>A0A8C4NAW5_EPTBU</name>
<dbReference type="Ensembl" id="ENSEBUT00000004352.1">
    <property type="protein sequence ID" value="ENSEBUP00000003947.1"/>
    <property type="gene ID" value="ENSEBUG00000002826.1"/>
</dbReference>
<organism evidence="7 8">
    <name type="scientific">Eptatretus burgeri</name>
    <name type="common">Inshore hagfish</name>
    <dbReference type="NCBI Taxonomy" id="7764"/>
    <lineage>
        <taxon>Eukaryota</taxon>
        <taxon>Metazoa</taxon>
        <taxon>Chordata</taxon>
        <taxon>Craniata</taxon>
        <taxon>Vertebrata</taxon>
        <taxon>Cyclostomata</taxon>
        <taxon>Myxini</taxon>
        <taxon>Myxiniformes</taxon>
        <taxon>Myxinidae</taxon>
        <taxon>Eptatretinae</taxon>
        <taxon>Eptatretus</taxon>
    </lineage>
</organism>
<feature type="region of interest" description="Disordered" evidence="4">
    <location>
        <begin position="461"/>
        <end position="481"/>
    </location>
</feature>
<dbReference type="SUPFAM" id="SSF109993">
    <property type="entry name" value="VPS9 domain"/>
    <property type="match status" value="1"/>
</dbReference>
<dbReference type="SMART" id="SM00698">
    <property type="entry name" value="MORN"/>
    <property type="match status" value="7"/>
</dbReference>
<dbReference type="Proteomes" id="UP000694388">
    <property type="component" value="Unplaced"/>
</dbReference>
<feature type="repeat" description="RCC1" evidence="3">
    <location>
        <begin position="231"/>
        <end position="281"/>
    </location>
</feature>
<evidence type="ECO:0000259" key="6">
    <source>
        <dbReference type="Pfam" id="PF26202"/>
    </source>
</evidence>
<keyword evidence="8" id="KW-1185">Reference proteome</keyword>
<evidence type="ECO:0000256" key="4">
    <source>
        <dbReference type="SAM" id="MobiDB-lite"/>
    </source>
</evidence>
<dbReference type="InterPro" id="IPR000408">
    <property type="entry name" value="Reg_chr_condens"/>
</dbReference>
<dbReference type="InterPro" id="IPR037191">
    <property type="entry name" value="VPS9_dom_sf"/>
</dbReference>
<keyword evidence="1" id="KW-0344">Guanine-nucleotide releasing factor</keyword>
<dbReference type="SUPFAM" id="SSF50985">
    <property type="entry name" value="RCC1/BLIP-II"/>
    <property type="match status" value="2"/>
</dbReference>
<dbReference type="InterPro" id="IPR011993">
    <property type="entry name" value="PH-like_dom_sf"/>
</dbReference>
<dbReference type="PROSITE" id="PS00626">
    <property type="entry name" value="RCC1_2"/>
    <property type="match status" value="3"/>
</dbReference>
<dbReference type="Gene3D" id="2.30.29.30">
    <property type="entry name" value="Pleckstrin-homology domain (PH domain)/Phosphotyrosine-binding domain (PTB)"/>
    <property type="match status" value="1"/>
</dbReference>
<dbReference type="GO" id="GO:0005085">
    <property type="term" value="F:guanyl-nucleotide exchange factor activity"/>
    <property type="evidence" value="ECO:0007669"/>
    <property type="project" value="UniProtKB-KW"/>
</dbReference>
<dbReference type="InterPro" id="IPR059093">
    <property type="entry name" value="HA_Alsin"/>
</dbReference>
<sequence length="1550" mass="171779">MQATDVSSLSGVVKEDHGVLLLWSQDDDGCQPQLVSLPDEISVIQAVVGQAHGLLLGQGGQLYGFERLSPSKPDHLLKTTDSLAEADEKCQARHVLLKDLQETFPEGRENSPFSDAVDNDDDLSSKFENGEGVSFSWLQPQPLASLVGRVVISIATGVSHCGVVCQDGAVYMWGKNTEGQCGIRDVPFVGKPTTLTFLGEGLTQSFQNAGDINVAQLSCGESHTLALTRQGELWSWGTGPQIGQGSGVSFSPCPHLVEALRGRSVLQASSGAQHSIALVEVLTVLPSLEPDRCGKCQQLVVTMTDTEDHVLISDEHYCLERGKICLMPENQSMVDFVVESDGNGQGLLEPVSGEQDNSSVGRSCSQSMDGVENVMLPSSAVSLERVASDGDKTLGDGTNRQPDCRSLDGAVGAEAPTVLPTLWNRKYWSLVDMRAVRDECSRRLSLPSLLSNLAQVPSMVRRGEPHSASVSNPRGSSSDLQHVDESSLLTEVWSWGDGAMGQLGLGDLCPRWQPVCVKAAGRREVVKVAAGAKHSLALTSRGQVFSWGSNYSKQLGLDKPFSAVPCPIKLGIEHIARDVAAGRFHSLVLADASSGSTDVLCFGTMGDEPGKSMEHGESVTLPHPDGLLTAVSGSGERAVGFCCTNPDPMLRAMDELCRSEHLFLMRLSQLEEKLKPLLRPGIFRATRSSAVDSSLKALGSCFSVLCTLVGQHCRSLADCLAFHLNPMDLLLLNQPEIFTSTYKQYLVALANFFAVDGLESILKTDSETTKNALQNIQEYWPQLDEVPSPAQSFINLLEFPITHVQQYEEFIGKLDIFWPKDSVKEQFFSGLHTLWESLATFWTQQKADAEKTRLFWVSCPTKLSDSLRQPDRRLVRESHCCPLLLQNATRFSIHWFILFNDMFVHVQFSNHQILPLETLWVDATQDSPENSFKIITPEERLLLSTPDAKGKVEWLRLLNRTLDQALSDSTQERRDETKELYRQSLFTSRNVVHTFYRDPRLKRATYQGSWVCGKPHGQGKLMWPDGRQYKGSFKNGLEDGIGELRVPNRLLQKDDVYQGRWKAAKMHGHGVMHYANGDTYEGSFVDGARHGHGMHRSGSFASLSSSIYIGQWFQDRRSGYGVLDDITRGEKYMGMWLDDNRHGQGVVVSQFGLYYEGIFSMNKMAGQGILLAEDNSCFQGEFTADLALNGKGMLTLPSGDQLAGNFSGVWGGELKVTGTFRKTFPGEKEKSTTKPQWGDLAVSPEGKWKGVFAECWALLGCDSKGQGDSEHAWEAIAVYLANGWRDQECRSRENISRSGSLNFDKLEVIPQRWEGELTNERHQVIENYLSKACDSVLHPLGRLLDMLVTVYRATYVGVGANKRLLRQAVEEVKSYVRSVFKIVRFLFPELPEGRFVPQNESSNELPSDVKVKQQCPTTGPMVTHYGLVLPILLPRLYPPLFTIYALQHECRDELYWERVLRLNKQSDVGLLSFLGVQQMFWPIDESLLLEGRQRLSTIRDECFASAVDSLQQISTTFTPSEKLTVIQKTFEEINQSLGRCCADRLRVVDG</sequence>
<dbReference type="InterPro" id="IPR051984">
    <property type="entry name" value="Alsin"/>
</dbReference>
<dbReference type="PRINTS" id="PR00633">
    <property type="entry name" value="RCCNDNSATION"/>
</dbReference>
<dbReference type="Pfam" id="PF02493">
    <property type="entry name" value="MORN"/>
    <property type="match status" value="7"/>
</dbReference>
<feature type="repeat" description="RCC1" evidence="3">
    <location>
        <begin position="168"/>
        <end position="230"/>
    </location>
</feature>